<dbReference type="PROSITE" id="PS50109">
    <property type="entry name" value="HIS_KIN"/>
    <property type="match status" value="1"/>
</dbReference>
<dbReference type="SUPFAM" id="SSF52172">
    <property type="entry name" value="CheY-like"/>
    <property type="match status" value="1"/>
</dbReference>
<evidence type="ECO:0000256" key="7">
    <source>
        <dbReference type="PROSITE-ProRule" id="PRU00110"/>
    </source>
</evidence>
<organism evidence="14 15">
    <name type="scientific">Methylobacillus methanolivorans</name>
    <dbReference type="NCBI Taxonomy" id="1848927"/>
    <lineage>
        <taxon>Bacteria</taxon>
        <taxon>Pseudomonadati</taxon>
        <taxon>Pseudomonadota</taxon>
        <taxon>Betaproteobacteria</taxon>
        <taxon>Nitrosomonadales</taxon>
        <taxon>Methylophilaceae</taxon>
        <taxon>Methylobacillus</taxon>
    </lineage>
</organism>
<dbReference type="RefSeq" id="WP_400878658.1">
    <property type="nucleotide sequence ID" value="NZ_JBIWXY010000001.1"/>
</dbReference>
<feature type="modified residue" description="Phosphohistidine" evidence="7">
    <location>
        <position position="962"/>
    </location>
</feature>
<dbReference type="InterPro" id="IPR001789">
    <property type="entry name" value="Sig_transdc_resp-reg_receiver"/>
</dbReference>
<accession>A0ABW8GIK5</accession>
<keyword evidence="6" id="KW-0902">Two-component regulatory system</keyword>
<dbReference type="SMART" id="SM00387">
    <property type="entry name" value="HATPase_c"/>
    <property type="match status" value="1"/>
</dbReference>
<dbReference type="SMART" id="SM00448">
    <property type="entry name" value="REC"/>
    <property type="match status" value="1"/>
</dbReference>
<keyword evidence="3 8" id="KW-0597">Phosphoprotein</keyword>
<evidence type="ECO:0000259" key="13">
    <source>
        <dbReference type="PROSITE" id="PS50894"/>
    </source>
</evidence>
<feature type="coiled-coil region" evidence="9">
    <location>
        <begin position="1065"/>
        <end position="1113"/>
    </location>
</feature>
<comment type="catalytic activity">
    <reaction evidence="1">
        <text>ATP + protein L-histidine = ADP + protein N-phospho-L-histidine.</text>
        <dbReference type="EC" id="2.7.13.3"/>
    </reaction>
</comment>
<protein>
    <recommendedName>
        <fullName evidence="2">histidine kinase</fullName>
        <ecNumber evidence="2">2.7.13.3</ecNumber>
    </recommendedName>
</protein>
<evidence type="ECO:0000313" key="14">
    <source>
        <dbReference type="EMBL" id="MFJ5445012.1"/>
    </source>
</evidence>
<dbReference type="InterPro" id="IPR004358">
    <property type="entry name" value="Sig_transdc_His_kin-like_C"/>
</dbReference>
<keyword evidence="5" id="KW-0418">Kinase</keyword>
<feature type="modified residue" description="Phosphohistidine" evidence="7">
    <location>
        <position position="762"/>
    </location>
</feature>
<dbReference type="InterPro" id="IPR036641">
    <property type="entry name" value="HPT_dom_sf"/>
</dbReference>
<dbReference type="EC" id="2.7.13.3" evidence="2"/>
<evidence type="ECO:0000313" key="15">
    <source>
        <dbReference type="Proteomes" id="UP001617669"/>
    </source>
</evidence>
<dbReference type="SMART" id="SM01231">
    <property type="entry name" value="H-kinase_dim"/>
    <property type="match status" value="1"/>
</dbReference>
<feature type="domain" description="HPt" evidence="13">
    <location>
        <begin position="569"/>
        <end position="673"/>
    </location>
</feature>
<dbReference type="Proteomes" id="UP001617669">
    <property type="component" value="Unassembled WGS sequence"/>
</dbReference>
<dbReference type="InterPro" id="IPR051315">
    <property type="entry name" value="Bact_Chemotaxis_CheA"/>
</dbReference>
<dbReference type="Pfam" id="PF02518">
    <property type="entry name" value="HATPase_c"/>
    <property type="match status" value="1"/>
</dbReference>
<dbReference type="SUPFAM" id="SSF55874">
    <property type="entry name" value="ATPase domain of HSP90 chaperone/DNA topoisomerase II/histidine kinase"/>
    <property type="match status" value="1"/>
</dbReference>
<dbReference type="Gene3D" id="3.30.565.10">
    <property type="entry name" value="Histidine kinase-like ATPase, C-terminal domain"/>
    <property type="match status" value="1"/>
</dbReference>
<dbReference type="SUPFAM" id="SSF47226">
    <property type="entry name" value="Histidine-containing phosphotransfer domain, HPT domain"/>
    <property type="match status" value="5"/>
</dbReference>
<dbReference type="InterPro" id="IPR003594">
    <property type="entry name" value="HATPase_dom"/>
</dbReference>
<dbReference type="InterPro" id="IPR004105">
    <property type="entry name" value="CheA-like_dim"/>
</dbReference>
<feature type="modified residue" description="4-aspartylphosphate" evidence="8">
    <location>
        <position position="1571"/>
    </location>
</feature>
<keyword evidence="4" id="KW-0808">Transferase</keyword>
<evidence type="ECO:0000259" key="12">
    <source>
        <dbReference type="PROSITE" id="PS50851"/>
    </source>
</evidence>
<feature type="modified residue" description="Phosphohistidine" evidence="7">
    <location>
        <position position="616"/>
    </location>
</feature>
<gene>
    <name evidence="14" type="ORF">ACIKP9_02095</name>
</gene>
<dbReference type="InterPro" id="IPR036890">
    <property type="entry name" value="HATPase_C_sf"/>
</dbReference>
<name>A0ABW8GIK5_9PROT</name>
<dbReference type="EMBL" id="JBIWXY010000001">
    <property type="protein sequence ID" value="MFJ5445012.1"/>
    <property type="molecule type" value="Genomic_DNA"/>
</dbReference>
<dbReference type="PROSITE" id="PS50110">
    <property type="entry name" value="RESPONSE_REGULATORY"/>
    <property type="match status" value="1"/>
</dbReference>
<dbReference type="Pfam" id="PF01627">
    <property type="entry name" value="Hpt"/>
    <property type="match status" value="3"/>
</dbReference>
<dbReference type="PROSITE" id="PS50894">
    <property type="entry name" value="HPT"/>
    <property type="match status" value="3"/>
</dbReference>
<evidence type="ECO:0000256" key="6">
    <source>
        <dbReference type="ARBA" id="ARBA00023012"/>
    </source>
</evidence>
<feature type="domain" description="CheW-like" evidence="12">
    <location>
        <begin position="1366"/>
        <end position="1501"/>
    </location>
</feature>
<dbReference type="InterPro" id="IPR002545">
    <property type="entry name" value="CheW-lke_dom"/>
</dbReference>
<dbReference type="PANTHER" id="PTHR43395:SF8">
    <property type="entry name" value="HISTIDINE KINASE"/>
    <property type="match status" value="1"/>
</dbReference>
<dbReference type="Pfam" id="PF01584">
    <property type="entry name" value="CheW"/>
    <property type="match status" value="1"/>
</dbReference>
<evidence type="ECO:0000256" key="9">
    <source>
        <dbReference type="SAM" id="Coils"/>
    </source>
</evidence>
<feature type="domain" description="HPt" evidence="13">
    <location>
        <begin position="915"/>
        <end position="1017"/>
    </location>
</feature>
<comment type="caution">
    <text evidence="14">The sequence shown here is derived from an EMBL/GenBank/DDBJ whole genome shotgun (WGS) entry which is preliminary data.</text>
</comment>
<evidence type="ECO:0000259" key="11">
    <source>
        <dbReference type="PROSITE" id="PS50110"/>
    </source>
</evidence>
<evidence type="ECO:0000256" key="8">
    <source>
        <dbReference type="PROSITE-ProRule" id="PRU00169"/>
    </source>
</evidence>
<feature type="domain" description="Histidine kinase" evidence="10">
    <location>
        <begin position="1112"/>
        <end position="1364"/>
    </location>
</feature>
<keyword evidence="9" id="KW-0175">Coiled coil</keyword>
<dbReference type="SUPFAM" id="SSF50341">
    <property type="entry name" value="CheW-like"/>
    <property type="match status" value="1"/>
</dbReference>
<dbReference type="SMART" id="SM00260">
    <property type="entry name" value="CheW"/>
    <property type="match status" value="1"/>
</dbReference>
<dbReference type="InterPro" id="IPR036061">
    <property type="entry name" value="CheW-like_dom_sf"/>
</dbReference>
<dbReference type="SMART" id="SM00073">
    <property type="entry name" value="HPT"/>
    <property type="match status" value="3"/>
</dbReference>
<dbReference type="Pfam" id="PF00072">
    <property type="entry name" value="Response_reg"/>
    <property type="match status" value="1"/>
</dbReference>
<evidence type="ECO:0000256" key="2">
    <source>
        <dbReference type="ARBA" id="ARBA00012438"/>
    </source>
</evidence>
<evidence type="ECO:0000256" key="1">
    <source>
        <dbReference type="ARBA" id="ARBA00000085"/>
    </source>
</evidence>
<dbReference type="InterPro" id="IPR008207">
    <property type="entry name" value="Sig_transdc_His_kin_Hpt_dom"/>
</dbReference>
<dbReference type="InterPro" id="IPR011006">
    <property type="entry name" value="CheY-like_superfamily"/>
</dbReference>
<dbReference type="PROSITE" id="PS50851">
    <property type="entry name" value="CHEW"/>
    <property type="match status" value="1"/>
</dbReference>
<feature type="domain" description="HPt" evidence="13">
    <location>
        <begin position="714"/>
        <end position="816"/>
    </location>
</feature>
<dbReference type="Gene3D" id="1.20.120.160">
    <property type="entry name" value="HPT domain"/>
    <property type="match status" value="4"/>
</dbReference>
<evidence type="ECO:0000256" key="5">
    <source>
        <dbReference type="ARBA" id="ARBA00022777"/>
    </source>
</evidence>
<feature type="domain" description="Response regulatory" evidence="11">
    <location>
        <begin position="1522"/>
        <end position="1638"/>
    </location>
</feature>
<evidence type="ECO:0000256" key="4">
    <source>
        <dbReference type="ARBA" id="ARBA00022679"/>
    </source>
</evidence>
<sequence>MEDFDIGPLSWVKGEIDQALEQVLLQLAALSANPGDLSPLRFAKTHLYQVNGALDMVGLEGCKRYCNEIESIVSKLENAELAFEPEYLDVLKHAILHLQQYLQDLMNGEPDQPLRLSRPLQQLAALHGEALEDSELFFPDTSQRLPRDIPTEALEPQAVLATLKEQRAQFQKSLLAWLKGDEQALQEMVAALDRVQQVHAQAAQKTLWWVAMAFIETMTEESHRHDAGVKRLCRRLDQELRSSSEGTSRPASVLLRDLLYFIATSTLAHERIAQVKSLFELDALIPKAATFVPDVEEQQYIKQCRIALEALIELWARADAGESVLHEFMTRFAGILNTYPALSNAPVKALFAAVYELTSVLQKGPHPQQEVALVEVASALTLLSDALQDYGQQSEQAEFDMHMQQQRLQALAQGQLPELAPAPAVQQAAQQALARETAASLQAIEQALDAYFRQPEALDSLAQATMPLQQVVSALDILEMPEVKALAQSAQQVVLGLQSRQVETRQDVFEALADSLSLVGMYVEQYPHRVSGTLALEDALVRLKAVHGEGVDTRPADTVVMPAPQAFATNLPDDELLDIYLTEAEEVLASVAQHLQALRINATNHQALVEVRRGFHTLKGSGRTVGLLDIGNVAAIVETLLNRVIESRFTPSSAMMAFIEDSTAAFAGWVEALRKNSHQLVEDTLWQARADELASSLSEDQVGEQAEEVLIAGTRKISRALFEVFLQEAGQHLEQLQDWLQVVLHRSEPVQAPDQDTCRAAHTLASNAGSTGFKALSDLSRALEHWLDVHQGNWTEQTVTLLDNTVNALEKMLDKARERKQSRAATALLRVLKKAAADAVIPSIDASTGSNVVPLAPRLAKTEDVMASLLEAEAKVSNLIEQAQEPDLGVAVADTASLPEQAEVEALEDVVPTAQQAVDQELFALFVEEASDLMPMIGSELRAWQAYPHEAEHPDMLQRALHTLKGSARMAGQGALADAVHGMEDMVMRALRQSPQPDDFAEMFDGLDHVGGLLEEALGGQTTLVTGRQSLAQRTGLDRRTQYLRLRAEMLDGLINEAGEVSIARSRLEREMQAFKQSSQDLTESVQRLRGYLRELEIEAESQLQSRMTLLQESNEAFDPLEFDRFTRLQELTRMMAESVNDVSTIQQGLVRNLDESDAALQQQARMSRDLQYGLMNIRRVPFSLMTERLHRIVRQTARELDKQVELALLGADTEIDRSVLDRMGAAIEHILRNAVAHGIEIPEARRKQGKSPIGKITLKVRQEHDEILLTVSDDGAGVDLGQVRERALAQHLLHAEQEVSDQALLALIFEPGFTTALTVSQISGRGVGLDVVRSDITSLGGRIDVNSTQGTGTLFSIYLPVTLSVAQAVLVRYGSRQFALPAALVEQVVKLKPDVLSAAYADGRLSWSGHDYPISFLGRLCGDMQAAAENQRYTPVMLLRSGQYRIALHVDDILGNQEVVMKHIGPQLARVPGLMGATVLGDGSIVFIINPLQLANREALSAGSLHLAITADKPLPLGKPLALLVDDSLTMRKVLGRFLEREGYEVVTAKDGMEAIQAMQQTLPAVILTDIEMPRMDGFELARNVRDDERTRDIPLIIVSSRTAEKHQALAKNLGVNAFFGKPVQEDELAATLRQLLG</sequence>
<dbReference type="Pfam" id="PF26379">
    <property type="entry name" value="FimL_2nd"/>
    <property type="match status" value="1"/>
</dbReference>
<dbReference type="PANTHER" id="PTHR43395">
    <property type="entry name" value="SENSOR HISTIDINE KINASE CHEA"/>
    <property type="match status" value="1"/>
</dbReference>
<dbReference type="CDD" id="cd17546">
    <property type="entry name" value="REC_hyHK_CKI1_RcsC-like"/>
    <property type="match status" value="1"/>
</dbReference>
<keyword evidence="15" id="KW-1185">Reference proteome</keyword>
<dbReference type="CDD" id="cd00088">
    <property type="entry name" value="HPT"/>
    <property type="match status" value="2"/>
</dbReference>
<dbReference type="PRINTS" id="PR00344">
    <property type="entry name" value="BCTRLSENSOR"/>
</dbReference>
<dbReference type="Gene3D" id="3.40.50.2300">
    <property type="match status" value="1"/>
</dbReference>
<proteinExistence type="predicted"/>
<dbReference type="Gene3D" id="2.30.30.40">
    <property type="entry name" value="SH3 Domains"/>
    <property type="match status" value="1"/>
</dbReference>
<evidence type="ECO:0000259" key="10">
    <source>
        <dbReference type="PROSITE" id="PS50109"/>
    </source>
</evidence>
<evidence type="ECO:0000256" key="3">
    <source>
        <dbReference type="ARBA" id="ARBA00022553"/>
    </source>
</evidence>
<dbReference type="InterPro" id="IPR058661">
    <property type="entry name" value="FimL_2nd"/>
</dbReference>
<dbReference type="InterPro" id="IPR005467">
    <property type="entry name" value="His_kinase_dom"/>
</dbReference>
<reference evidence="14 15" key="1">
    <citation type="submission" date="2024-11" db="EMBL/GenBank/DDBJ databases">
        <authorList>
            <person name="Kaparullina E.N."/>
            <person name="Delegan Y.A."/>
            <person name="Doronina N.V."/>
        </authorList>
    </citation>
    <scope>NUCLEOTIDE SEQUENCE [LARGE SCALE GENOMIC DNA]</scope>
    <source>
        <strain evidence="14 15">7sh_L</strain>
    </source>
</reference>